<dbReference type="EMBL" id="MHSW01000035">
    <property type="protein sequence ID" value="OHA50497.1"/>
    <property type="molecule type" value="Genomic_DNA"/>
</dbReference>
<evidence type="ECO:0000313" key="2">
    <source>
        <dbReference type="Proteomes" id="UP000176951"/>
    </source>
</evidence>
<gene>
    <name evidence="1" type="ORF">A3A97_01260</name>
</gene>
<proteinExistence type="predicted"/>
<reference evidence="1 2" key="1">
    <citation type="journal article" date="2016" name="Nat. Commun.">
        <title>Thousands of microbial genomes shed light on interconnected biogeochemical processes in an aquifer system.</title>
        <authorList>
            <person name="Anantharaman K."/>
            <person name="Brown C.T."/>
            <person name="Hug L.A."/>
            <person name="Sharon I."/>
            <person name="Castelle C.J."/>
            <person name="Probst A.J."/>
            <person name="Thomas B.C."/>
            <person name="Singh A."/>
            <person name="Wilkins M.J."/>
            <person name="Karaoz U."/>
            <person name="Brodie E.L."/>
            <person name="Williams K.H."/>
            <person name="Hubbard S.S."/>
            <person name="Banfield J.F."/>
        </authorList>
    </citation>
    <scope>NUCLEOTIDE SEQUENCE [LARGE SCALE GENOMIC DNA]</scope>
</reference>
<evidence type="ECO:0000313" key="1">
    <source>
        <dbReference type="EMBL" id="OHA50497.1"/>
    </source>
</evidence>
<sequence length="120" mass="13954">MEEQKVERKVQILARFPETARDLAGAPKNASVRMIESAYDRDPYGFKHDDRDLYEVVWYAMEEQGVERKIKILARFPETARDLAGAPKNASVRMIESAGDRDPYGFGHDDRHLYEVMWYA</sequence>
<accession>A0A1G2PQ87</accession>
<dbReference type="Proteomes" id="UP000176951">
    <property type="component" value="Unassembled WGS sequence"/>
</dbReference>
<protein>
    <submittedName>
        <fullName evidence="1">Uncharacterized protein</fullName>
    </submittedName>
</protein>
<organism evidence="1 2">
    <name type="scientific">Candidatus Terrybacteria bacterium RIFCSPLOWO2_01_FULL_40_23</name>
    <dbReference type="NCBI Taxonomy" id="1802366"/>
    <lineage>
        <taxon>Bacteria</taxon>
        <taxon>Candidatus Terryibacteriota</taxon>
    </lineage>
</organism>
<name>A0A1G2PQ87_9BACT</name>
<comment type="caution">
    <text evidence="1">The sequence shown here is derived from an EMBL/GenBank/DDBJ whole genome shotgun (WGS) entry which is preliminary data.</text>
</comment>
<dbReference type="AlphaFoldDB" id="A0A1G2PQ87"/>